<dbReference type="GO" id="GO:0004497">
    <property type="term" value="F:monooxygenase activity"/>
    <property type="evidence" value="ECO:0007669"/>
    <property type="project" value="InterPro"/>
</dbReference>
<dbReference type="IntAct" id="A0A1D6EEA8">
    <property type="interactions" value="2"/>
</dbReference>
<keyword evidence="7" id="KW-0012">Acyltransferase</keyword>
<dbReference type="InterPro" id="IPR002401">
    <property type="entry name" value="Cyt_P450_E_grp-I"/>
</dbReference>
<accession>A0A1D6EEA8</accession>
<dbReference type="GO" id="GO:0020037">
    <property type="term" value="F:heme binding"/>
    <property type="evidence" value="ECO:0007669"/>
    <property type="project" value="InterPro"/>
</dbReference>
<feature type="domain" description="Wax synthase" evidence="8">
    <location>
        <begin position="557"/>
        <end position="635"/>
    </location>
</feature>
<dbReference type="InterPro" id="IPR001128">
    <property type="entry name" value="Cyt_P450"/>
</dbReference>
<evidence type="ECO:0000256" key="1">
    <source>
        <dbReference type="ARBA" id="ARBA00004141"/>
    </source>
</evidence>
<organism evidence="9">
    <name type="scientific">Zea mays</name>
    <name type="common">Maize</name>
    <dbReference type="NCBI Taxonomy" id="4577"/>
    <lineage>
        <taxon>Eukaryota</taxon>
        <taxon>Viridiplantae</taxon>
        <taxon>Streptophyta</taxon>
        <taxon>Embryophyta</taxon>
        <taxon>Tracheophyta</taxon>
        <taxon>Spermatophyta</taxon>
        <taxon>Magnoliopsida</taxon>
        <taxon>Liliopsida</taxon>
        <taxon>Poales</taxon>
        <taxon>Poaceae</taxon>
        <taxon>PACMAD clade</taxon>
        <taxon>Panicoideae</taxon>
        <taxon>Andropogonodae</taxon>
        <taxon>Andropogoneae</taxon>
        <taxon>Tripsacinae</taxon>
        <taxon>Zea</taxon>
    </lineage>
</organism>
<dbReference type="eggNOG" id="KOG0156">
    <property type="taxonomic scope" value="Eukaryota"/>
</dbReference>
<dbReference type="PANTHER" id="PTHR31595">
    <property type="entry name" value="LONG-CHAIN-ALCOHOL O-FATTY-ACYLTRANSFERASE 3-RELATED"/>
    <property type="match status" value="1"/>
</dbReference>
<dbReference type="GO" id="GO:0005506">
    <property type="term" value="F:iron ion binding"/>
    <property type="evidence" value="ECO:0007669"/>
    <property type="project" value="InterPro"/>
</dbReference>
<dbReference type="ExpressionAtlas" id="A0A1D6EEA8">
    <property type="expression patterns" value="baseline and differential"/>
</dbReference>
<dbReference type="EMBL" id="CM007648">
    <property type="protein sequence ID" value="ONM18562.1"/>
    <property type="molecule type" value="Genomic_DNA"/>
</dbReference>
<evidence type="ECO:0000313" key="9">
    <source>
        <dbReference type="EMBL" id="ONM18562.1"/>
    </source>
</evidence>
<dbReference type="PANTHER" id="PTHR31595:SF35">
    <property type="entry name" value="OSJNBA0009K15.16 PROTEIN"/>
    <property type="match status" value="1"/>
</dbReference>
<protein>
    <submittedName>
        <fullName evidence="9">Wax synthase isoform 1</fullName>
    </submittedName>
</protein>
<dbReference type="SUPFAM" id="SSF48264">
    <property type="entry name" value="Cytochrome P450"/>
    <property type="match status" value="1"/>
</dbReference>
<dbReference type="GO" id="GO:0016705">
    <property type="term" value="F:oxidoreductase activity, acting on paired donors, with incorporation or reduction of molecular oxygen"/>
    <property type="evidence" value="ECO:0007669"/>
    <property type="project" value="InterPro"/>
</dbReference>
<keyword evidence="6" id="KW-0472">Membrane</keyword>
<evidence type="ECO:0000256" key="7">
    <source>
        <dbReference type="ARBA" id="ARBA00023315"/>
    </source>
</evidence>
<evidence type="ECO:0000256" key="3">
    <source>
        <dbReference type="ARBA" id="ARBA00022679"/>
    </source>
</evidence>
<name>A0A1D6EEA8_MAIZE</name>
<keyword evidence="3" id="KW-0808">Transferase</keyword>
<evidence type="ECO:0000259" key="8">
    <source>
        <dbReference type="Pfam" id="PF13813"/>
    </source>
</evidence>
<keyword evidence="4" id="KW-0812">Transmembrane</keyword>
<sequence length="716" mass="78873">MVAATALSFSFLSLATTLFLLLLRSLINNKKRHCRLPPSPPSSLPVIGHLHLLKKPLHRTLSALAAQHGPVLLFRFGSRRVVHVADPAVAAECLSTHDVTFANRPRLPSARYLSNDYTTLGSSSYGPNWRNLRRIATVDVFSSHRVLCSADVRASEVRNMARQLFKAAAGADASRPARCDVKARAFEIALNTVARVIAGKRYYGDGSVASEEAERFRAMVREYLAMHGASNLQDFVPVLALVDIGGVNKRAIRLSKARNEWAQRLIDEHRAAAAAGREQGKTMVGDLLEKQASDPETYSDKVIRALCLCFEWRRTGDEEVDMTEASGLTMPKSVPLEAFYWPLPRADLHEDRNNYRQIGRFTSTATPPPLRVCGSRHMELLRDSISMVSLAVLVTAVCARAASSWLRPGLPRLASLLPMVAFLAAAPLAFSSAIIRGLAGFFLGWLGVFKVVLLAVGRGPLDPALPVLPFVFTTALPVKLRCSSTGAAAACRAKSVSLVSCAVKVAVIAAILHVYQYTDQLHLYTRLALYSVHIYCFLDFLLPCIAAAGGALGMDMEPQFDKPYLASSLRDFWGRRWNLVVSDILRPSVYGPVRARAGKAPAVLATFLVSGLMHEVMIYYLTLRSPTGEMTAFFLLHGVCCIAEESCARRWMQWGWRPPPRPVATLLVVVFVAGTAFWLFFPQICREGMEELLLEEWAAVGAFFNDAARKLLQMFT</sequence>
<evidence type="ECO:0000256" key="6">
    <source>
        <dbReference type="ARBA" id="ARBA00023136"/>
    </source>
</evidence>
<keyword evidence="5" id="KW-1133">Transmembrane helix</keyword>
<dbReference type="InParanoid" id="A0A1D6EEA8"/>
<evidence type="ECO:0000256" key="5">
    <source>
        <dbReference type="ARBA" id="ARBA00022989"/>
    </source>
</evidence>
<dbReference type="InterPro" id="IPR036396">
    <property type="entry name" value="Cyt_P450_sf"/>
</dbReference>
<comment type="subcellular location">
    <subcellularLocation>
        <location evidence="1">Membrane</location>
        <topology evidence="1">Multi-pass membrane protein</topology>
    </subcellularLocation>
</comment>
<evidence type="ECO:0000256" key="2">
    <source>
        <dbReference type="ARBA" id="ARBA00007282"/>
    </source>
</evidence>
<dbReference type="GO" id="GO:0006629">
    <property type="term" value="P:lipid metabolic process"/>
    <property type="evidence" value="ECO:0007669"/>
    <property type="project" value="InterPro"/>
</dbReference>
<dbReference type="GO" id="GO:0008374">
    <property type="term" value="F:O-acyltransferase activity"/>
    <property type="evidence" value="ECO:0007669"/>
    <property type="project" value="InterPro"/>
</dbReference>
<dbReference type="Pfam" id="PF13813">
    <property type="entry name" value="MBOAT_2"/>
    <property type="match status" value="1"/>
</dbReference>
<dbReference type="Pfam" id="PF00067">
    <property type="entry name" value="p450"/>
    <property type="match status" value="1"/>
</dbReference>
<dbReference type="Gene3D" id="1.10.630.10">
    <property type="entry name" value="Cytochrome P450"/>
    <property type="match status" value="1"/>
</dbReference>
<dbReference type="InterPro" id="IPR032805">
    <property type="entry name" value="Wax_synthase_dom"/>
</dbReference>
<dbReference type="PRINTS" id="PR00463">
    <property type="entry name" value="EP450I"/>
</dbReference>
<dbReference type="AlphaFoldDB" id="A0A1D6EEA8"/>
<reference evidence="9" key="1">
    <citation type="submission" date="2015-12" db="EMBL/GenBank/DDBJ databases">
        <title>Update maize B73 reference genome by single molecule sequencing technologies.</title>
        <authorList>
            <consortium name="Maize Genome Sequencing Project"/>
            <person name="Ware D."/>
        </authorList>
    </citation>
    <scope>NUCLEOTIDE SEQUENCE [LARGE SCALE GENOMIC DNA]</scope>
    <source>
        <tissue evidence="9">Seedling</tissue>
    </source>
</reference>
<evidence type="ECO:0000256" key="4">
    <source>
        <dbReference type="ARBA" id="ARBA00022692"/>
    </source>
</evidence>
<dbReference type="GO" id="GO:0016020">
    <property type="term" value="C:membrane"/>
    <property type="evidence" value="ECO:0007669"/>
    <property type="project" value="UniProtKB-SubCell"/>
</dbReference>
<dbReference type="STRING" id="4577.A0A1D6EEA8"/>
<dbReference type="InterPro" id="IPR044851">
    <property type="entry name" value="Wax_synthase"/>
</dbReference>
<gene>
    <name evidence="9" type="ORF">ZEAMMB73_Zm00001d004167</name>
</gene>
<dbReference type="FunCoup" id="A0A1D6EEA8">
    <property type="interactions" value="38"/>
</dbReference>
<proteinExistence type="inferred from homology"/>
<comment type="similarity">
    <text evidence="2">Belongs to the wax synthase family.</text>
</comment>